<dbReference type="InterPro" id="IPR010432">
    <property type="entry name" value="RDD"/>
</dbReference>
<gene>
    <name evidence="8" type="ORF">ICL16_36055</name>
</gene>
<keyword evidence="9" id="KW-1185">Reference proteome</keyword>
<protein>
    <submittedName>
        <fullName evidence="8">Pentapeptide repeat-containing protein</fullName>
    </submittedName>
</protein>
<evidence type="ECO:0000256" key="1">
    <source>
        <dbReference type="ARBA" id="ARBA00004141"/>
    </source>
</evidence>
<dbReference type="PANTHER" id="PTHR14136:SF17">
    <property type="entry name" value="BTB_POZ DOMAIN-CONTAINING PROTEIN KCTD9"/>
    <property type="match status" value="1"/>
</dbReference>
<keyword evidence="2 6" id="KW-0812">Transmembrane</keyword>
<comment type="subcellular location">
    <subcellularLocation>
        <location evidence="1">Membrane</location>
        <topology evidence="1">Multi-pass membrane protein</topology>
    </subcellularLocation>
</comment>
<dbReference type="Gene3D" id="2.160.20.80">
    <property type="entry name" value="E3 ubiquitin-protein ligase SopA"/>
    <property type="match status" value="2"/>
</dbReference>
<dbReference type="AlphaFoldDB" id="A0A8J6XTK8"/>
<feature type="region of interest" description="Disordered" evidence="5">
    <location>
        <begin position="1"/>
        <end position="21"/>
    </location>
</feature>
<evidence type="ECO:0000259" key="7">
    <source>
        <dbReference type="Pfam" id="PF06271"/>
    </source>
</evidence>
<dbReference type="EMBL" id="JACXAE010000109">
    <property type="protein sequence ID" value="MBD2777321.1"/>
    <property type="molecule type" value="Genomic_DNA"/>
</dbReference>
<dbReference type="Pfam" id="PF06271">
    <property type="entry name" value="RDD"/>
    <property type="match status" value="1"/>
</dbReference>
<feature type="transmembrane region" description="Helical" evidence="6">
    <location>
        <begin position="32"/>
        <end position="52"/>
    </location>
</feature>
<dbReference type="GO" id="GO:0016020">
    <property type="term" value="C:membrane"/>
    <property type="evidence" value="ECO:0007669"/>
    <property type="project" value="UniProtKB-SubCell"/>
</dbReference>
<dbReference type="Proteomes" id="UP000629098">
    <property type="component" value="Unassembled WGS sequence"/>
</dbReference>
<reference evidence="8" key="1">
    <citation type="submission" date="2020-09" db="EMBL/GenBank/DDBJ databases">
        <title>Iningainema tapete sp. nov. (Scytonemataceae, Cyanobacteria) from greenhouses in central Florida (USA) produces two types of nodularin with biosynthetic potential for microcystin-LR and anabaenopeptins.</title>
        <authorList>
            <person name="Berthold D.E."/>
            <person name="Lefler F.W."/>
            <person name="Huang I.-S."/>
            <person name="Abdulla H."/>
            <person name="Zimba P.V."/>
            <person name="Laughinghouse H.D. IV."/>
        </authorList>
    </citation>
    <scope>NUCLEOTIDE SEQUENCE</scope>
    <source>
        <strain evidence="8">BLCCT55</strain>
    </source>
</reference>
<proteinExistence type="predicted"/>
<dbReference type="PANTHER" id="PTHR14136">
    <property type="entry name" value="BTB_POZ DOMAIN-CONTAINING PROTEIN KCTD9"/>
    <property type="match status" value="1"/>
</dbReference>
<dbReference type="RefSeq" id="WP_190836391.1">
    <property type="nucleotide sequence ID" value="NZ_CAWPPI010000109.1"/>
</dbReference>
<dbReference type="SUPFAM" id="SSF141571">
    <property type="entry name" value="Pentapeptide repeat-like"/>
    <property type="match status" value="1"/>
</dbReference>
<evidence type="ECO:0000313" key="9">
    <source>
        <dbReference type="Proteomes" id="UP000629098"/>
    </source>
</evidence>
<dbReference type="InterPro" id="IPR001646">
    <property type="entry name" value="5peptide_repeat"/>
</dbReference>
<comment type="caution">
    <text evidence="8">The sequence shown here is derived from an EMBL/GenBank/DDBJ whole genome shotgun (WGS) entry which is preliminary data.</text>
</comment>
<evidence type="ECO:0000256" key="2">
    <source>
        <dbReference type="ARBA" id="ARBA00022692"/>
    </source>
</evidence>
<feature type="domain" description="RDD" evidence="7">
    <location>
        <begin position="28"/>
        <end position="209"/>
    </location>
</feature>
<name>A0A8J6XTK8_9CYAN</name>
<organism evidence="8 9">
    <name type="scientific">Iningainema tapete BLCC-T55</name>
    <dbReference type="NCBI Taxonomy" id="2748662"/>
    <lineage>
        <taxon>Bacteria</taxon>
        <taxon>Bacillati</taxon>
        <taxon>Cyanobacteriota</taxon>
        <taxon>Cyanophyceae</taxon>
        <taxon>Nostocales</taxon>
        <taxon>Scytonemataceae</taxon>
        <taxon>Iningainema tapete</taxon>
    </lineage>
</organism>
<feature type="transmembrane region" description="Helical" evidence="6">
    <location>
        <begin position="263"/>
        <end position="287"/>
    </location>
</feature>
<evidence type="ECO:0000256" key="6">
    <source>
        <dbReference type="SAM" id="Phobius"/>
    </source>
</evidence>
<dbReference type="Pfam" id="PF00805">
    <property type="entry name" value="Pentapeptide"/>
    <property type="match status" value="5"/>
</dbReference>
<dbReference type="InterPro" id="IPR051082">
    <property type="entry name" value="Pentapeptide-BTB/POZ_domain"/>
</dbReference>
<evidence type="ECO:0000256" key="4">
    <source>
        <dbReference type="ARBA" id="ARBA00023136"/>
    </source>
</evidence>
<accession>A0A8J6XTK8</accession>
<keyword evidence="4 6" id="KW-0472">Membrane</keyword>
<evidence type="ECO:0000256" key="5">
    <source>
        <dbReference type="SAM" id="MobiDB-lite"/>
    </source>
</evidence>
<evidence type="ECO:0000313" key="8">
    <source>
        <dbReference type="EMBL" id="MBD2777321.1"/>
    </source>
</evidence>
<keyword evidence="3 6" id="KW-1133">Transmembrane helix</keyword>
<evidence type="ECO:0000256" key="3">
    <source>
        <dbReference type="ARBA" id="ARBA00022989"/>
    </source>
</evidence>
<sequence length="705" mass="76959">MATPIVRRTSSNQSHRTQKPESSLLPLTYRRIAAWAAEITLVVTSGLVPYGIGVYANSSNINRVPLNPVLVVTERAIARPLALPVSYGIRNVAWPTNFLWTIALLAPLTLSGWQIYELAKTGSTIPKRWFGVKVVNSSGAPPGLKAVLLREVIGRWTVTGSVAYIIWSNSFAFPDLASLSALTSLLMLAEGLGFSGQQGRRALHDRIAGTYTVDANTPFPVHDRVRHGQWTEGMEEEAIASVVMTPSQEPNLWLRMRQQNPSLTLLGVALVSMTAVLATLIGTQIFIHNQQNQRETQQRNSQQFLTLFKQLNPQSGASTQERRNAILAMGTLKDPQATQYLVDLLSLETDPTLLNTIEQALVNVGLDAIPNLKQKNQFITSKVDTNNNEEKQKQLLHNQQAINKILAVYSGKTNDIDLSRVQLSQTGTDANSFNLVLDKADLWGINFKSANLNQASFKGSRFRGPGQDDRLDTYDDWIADLSQAQMKRANLSEANLSRVLMNRTDLSRATLNKANLSYARLIGANLSSAQLTGADLRGAVLENASLTGANLGEAKLNEAELYAARLSRVIAVGTQLSYANLTKTDWQAADLSGSYLDHANLTDANLSATRLTGAILRSANLENANLRNTDLSLADLRGANLTGADFQGAILTPDKQDATDQFVQTPAIGIQSAVIKDVDFSQVKNLDPKQLAYICTQGGIHPRCP</sequence>